<dbReference type="AlphaFoldDB" id="A0A371E9K0"/>
<sequence>MHCVTSSSLSVIWNGNRLSSSSLTRSFDKNVLVVHTLGKGNYVADHLAKLGALQDEASSILNRPPLGMSHILEAYGMRVAFQACNFPF</sequence>
<organism evidence="1 2">
    <name type="scientific">Mucuna pruriens</name>
    <name type="common">Velvet bean</name>
    <name type="synonym">Dolichos pruriens</name>
    <dbReference type="NCBI Taxonomy" id="157652"/>
    <lineage>
        <taxon>Eukaryota</taxon>
        <taxon>Viridiplantae</taxon>
        <taxon>Streptophyta</taxon>
        <taxon>Embryophyta</taxon>
        <taxon>Tracheophyta</taxon>
        <taxon>Spermatophyta</taxon>
        <taxon>Magnoliopsida</taxon>
        <taxon>eudicotyledons</taxon>
        <taxon>Gunneridae</taxon>
        <taxon>Pentapetalae</taxon>
        <taxon>rosids</taxon>
        <taxon>fabids</taxon>
        <taxon>Fabales</taxon>
        <taxon>Fabaceae</taxon>
        <taxon>Papilionoideae</taxon>
        <taxon>50 kb inversion clade</taxon>
        <taxon>NPAAA clade</taxon>
        <taxon>indigoferoid/millettioid clade</taxon>
        <taxon>Phaseoleae</taxon>
        <taxon>Mucuna</taxon>
    </lineage>
</organism>
<comment type="caution">
    <text evidence="1">The sequence shown here is derived from an EMBL/GenBank/DDBJ whole genome shotgun (WGS) entry which is preliminary data.</text>
</comment>
<evidence type="ECO:0000313" key="2">
    <source>
        <dbReference type="Proteomes" id="UP000257109"/>
    </source>
</evidence>
<accession>A0A371E9K0</accession>
<evidence type="ECO:0000313" key="1">
    <source>
        <dbReference type="EMBL" id="RDX62704.1"/>
    </source>
</evidence>
<feature type="non-terminal residue" evidence="1">
    <location>
        <position position="1"/>
    </location>
</feature>
<gene>
    <name evidence="1" type="ORF">CR513_58931</name>
</gene>
<keyword evidence="2" id="KW-1185">Reference proteome</keyword>
<dbReference type="EMBL" id="QJKJ01015328">
    <property type="protein sequence ID" value="RDX62704.1"/>
    <property type="molecule type" value="Genomic_DNA"/>
</dbReference>
<protein>
    <submittedName>
        <fullName evidence="1">Uncharacterized protein</fullName>
    </submittedName>
</protein>
<dbReference type="Proteomes" id="UP000257109">
    <property type="component" value="Unassembled WGS sequence"/>
</dbReference>
<reference evidence="1" key="1">
    <citation type="submission" date="2018-05" db="EMBL/GenBank/DDBJ databases">
        <title>Draft genome of Mucuna pruriens seed.</title>
        <authorList>
            <person name="Nnadi N.E."/>
            <person name="Vos R."/>
            <person name="Hasami M.H."/>
            <person name="Devisetty U.K."/>
            <person name="Aguiy J.C."/>
        </authorList>
    </citation>
    <scope>NUCLEOTIDE SEQUENCE [LARGE SCALE GENOMIC DNA]</scope>
    <source>
        <strain evidence="1">JCA_2017</strain>
    </source>
</reference>
<proteinExistence type="predicted"/>
<name>A0A371E9K0_MUCPR</name>